<keyword evidence="2" id="KW-0217">Developmental protein</keyword>
<evidence type="ECO:0000313" key="13">
    <source>
        <dbReference type="RefSeq" id="XP_012697125.2"/>
    </source>
</evidence>
<dbReference type="InterPro" id="IPR001356">
    <property type="entry name" value="HD"/>
</dbReference>
<dbReference type="AlphaFoldDB" id="A0A6P3WF92"/>
<dbReference type="InterPro" id="IPR020479">
    <property type="entry name" value="HD_metazoa"/>
</dbReference>
<feature type="domain" description="Homeobox" evidence="11">
    <location>
        <begin position="248"/>
        <end position="308"/>
    </location>
</feature>
<reference evidence="13" key="1">
    <citation type="submission" date="2025-08" db="UniProtKB">
        <authorList>
            <consortium name="RefSeq"/>
        </authorList>
    </citation>
    <scope>IDENTIFICATION</scope>
</reference>
<evidence type="ECO:0000256" key="8">
    <source>
        <dbReference type="PROSITE-ProRule" id="PRU00108"/>
    </source>
</evidence>
<dbReference type="PROSITE" id="PS00027">
    <property type="entry name" value="HOMEOBOX_1"/>
    <property type="match status" value="1"/>
</dbReference>
<dbReference type="PROSITE" id="PS50071">
    <property type="entry name" value="HOMEOBOX_2"/>
    <property type="match status" value="1"/>
</dbReference>
<gene>
    <name evidence="13" type="primary">hoxc1a</name>
</gene>
<dbReference type="Proteomes" id="UP000515152">
    <property type="component" value="Chromosome 4"/>
</dbReference>
<accession>A0A6P3WF92</accession>
<dbReference type="FunFam" id="1.10.10.60:FF:000113">
    <property type="entry name" value="homeobox protein Hox-B1"/>
    <property type="match status" value="1"/>
</dbReference>
<dbReference type="SMART" id="SM00389">
    <property type="entry name" value="HOX"/>
    <property type="match status" value="1"/>
</dbReference>
<dbReference type="InterPro" id="IPR009057">
    <property type="entry name" value="Homeodomain-like_sf"/>
</dbReference>
<dbReference type="InterPro" id="IPR046327">
    <property type="entry name" value="HXA1/B1/D1"/>
</dbReference>
<dbReference type="CDD" id="cd00086">
    <property type="entry name" value="homeodomain"/>
    <property type="match status" value="1"/>
</dbReference>
<dbReference type="SUPFAM" id="SSF46689">
    <property type="entry name" value="Homeodomain-like"/>
    <property type="match status" value="1"/>
</dbReference>
<dbReference type="RefSeq" id="XP_012697125.2">
    <property type="nucleotide sequence ID" value="XM_012841671.3"/>
</dbReference>
<organism evidence="12 13">
    <name type="scientific">Clupea harengus</name>
    <name type="common">Atlantic herring</name>
    <dbReference type="NCBI Taxonomy" id="7950"/>
    <lineage>
        <taxon>Eukaryota</taxon>
        <taxon>Metazoa</taxon>
        <taxon>Chordata</taxon>
        <taxon>Craniata</taxon>
        <taxon>Vertebrata</taxon>
        <taxon>Euteleostomi</taxon>
        <taxon>Actinopterygii</taxon>
        <taxon>Neopterygii</taxon>
        <taxon>Teleostei</taxon>
        <taxon>Clupei</taxon>
        <taxon>Clupeiformes</taxon>
        <taxon>Clupeoidei</taxon>
        <taxon>Clupeidae</taxon>
        <taxon>Clupea</taxon>
    </lineage>
</organism>
<dbReference type="GO" id="GO:0000981">
    <property type="term" value="F:DNA-binding transcription factor activity, RNA polymerase II-specific"/>
    <property type="evidence" value="ECO:0007669"/>
    <property type="project" value="InterPro"/>
</dbReference>
<evidence type="ECO:0000313" key="12">
    <source>
        <dbReference type="Proteomes" id="UP000515152"/>
    </source>
</evidence>
<evidence type="ECO:0000259" key="11">
    <source>
        <dbReference type="PROSITE" id="PS50071"/>
    </source>
</evidence>
<feature type="DNA-binding region" description="Homeobox" evidence="8">
    <location>
        <begin position="250"/>
        <end position="309"/>
    </location>
</feature>
<evidence type="ECO:0000256" key="3">
    <source>
        <dbReference type="ARBA" id="ARBA00023015"/>
    </source>
</evidence>
<dbReference type="OrthoDB" id="6159439at2759"/>
<evidence type="ECO:0000256" key="7">
    <source>
        <dbReference type="ARBA" id="ARBA00023242"/>
    </source>
</evidence>
<keyword evidence="12" id="KW-1185">Reference proteome</keyword>
<keyword evidence="4 8" id="KW-0238">DNA-binding</keyword>
<dbReference type="GeneID" id="105912686"/>
<protein>
    <submittedName>
        <fullName evidence="13">Homeobox protein Hox-C1a</fullName>
    </submittedName>
</protein>
<evidence type="ECO:0000256" key="4">
    <source>
        <dbReference type="ARBA" id="ARBA00023125"/>
    </source>
</evidence>
<dbReference type="InterPro" id="IPR017970">
    <property type="entry name" value="Homeobox_CS"/>
</dbReference>
<dbReference type="PRINTS" id="PR00024">
    <property type="entry name" value="HOMEOBOX"/>
</dbReference>
<feature type="region of interest" description="Disordered" evidence="10">
    <location>
        <begin position="308"/>
        <end position="331"/>
    </location>
</feature>
<keyword evidence="6" id="KW-0804">Transcription</keyword>
<evidence type="ECO:0000256" key="10">
    <source>
        <dbReference type="SAM" id="MobiDB-lite"/>
    </source>
</evidence>
<name>A0A6P3WF92_CLUHA</name>
<evidence type="ECO:0000256" key="2">
    <source>
        <dbReference type="ARBA" id="ARBA00022473"/>
    </source>
</evidence>
<comment type="subcellular location">
    <subcellularLocation>
        <location evidence="1 8 9">Nucleus</location>
    </subcellularLocation>
</comment>
<dbReference type="Pfam" id="PF00046">
    <property type="entry name" value="Homeodomain"/>
    <property type="match status" value="1"/>
</dbReference>
<dbReference type="Gene3D" id="1.10.10.60">
    <property type="entry name" value="Homeodomain-like"/>
    <property type="match status" value="1"/>
</dbReference>
<dbReference type="GO" id="GO:0005634">
    <property type="term" value="C:nucleus"/>
    <property type="evidence" value="ECO:0007669"/>
    <property type="project" value="UniProtKB-SubCell"/>
</dbReference>
<keyword evidence="5 8" id="KW-0371">Homeobox</keyword>
<dbReference type="KEGG" id="char:105912686"/>
<evidence type="ECO:0000256" key="1">
    <source>
        <dbReference type="ARBA" id="ARBA00004123"/>
    </source>
</evidence>
<sequence>MSLSRVKPRSIIAGSTVPVRPGSECNYNKGECRRNPIMNSLEELIHSGANGSESTGHRLTESKLEDLNTRTNPQVSGGGEGLVEVERECSQYCYSTFSGDTSDVFNLFQNDGLSVTSIRPQHPRLPSSPFGAQTQALDAGYSHSTDTSRTFTEAFTEPGPLNACIEMYKNNGPRFHLAVKGNHTFQNIVEKMPDSSYGGKTFEWMKVKRSQPRMAKMQMPCGENYFATEHRMSSGCDQSEDIIHGQPTANGVPRTNFSTKQLTELEKEFHFNKYLTRARRVEIANSLQLSETQVKIWFQNRRMKQKKLQREGIVPGPGHASAPERTALQTR</sequence>
<dbReference type="PANTHER" id="PTHR45946">
    <property type="entry name" value="HOMEOBOX PROTEIN ROUGH-RELATED"/>
    <property type="match status" value="1"/>
</dbReference>
<evidence type="ECO:0000256" key="5">
    <source>
        <dbReference type="ARBA" id="ARBA00023155"/>
    </source>
</evidence>
<proteinExistence type="predicted"/>
<dbReference type="PANTHER" id="PTHR45946:SF5">
    <property type="entry name" value="HOMEOBOX PROTEIN HOX-B1"/>
    <property type="match status" value="1"/>
</dbReference>
<evidence type="ECO:0000256" key="6">
    <source>
        <dbReference type="ARBA" id="ARBA00023163"/>
    </source>
</evidence>
<evidence type="ECO:0000256" key="9">
    <source>
        <dbReference type="RuleBase" id="RU000682"/>
    </source>
</evidence>
<dbReference type="CTD" id="58046"/>
<dbReference type="GO" id="GO:0000978">
    <property type="term" value="F:RNA polymerase II cis-regulatory region sequence-specific DNA binding"/>
    <property type="evidence" value="ECO:0007669"/>
    <property type="project" value="TreeGrafter"/>
</dbReference>
<keyword evidence="7 8" id="KW-0539">Nucleus</keyword>
<keyword evidence="3" id="KW-0805">Transcription regulation</keyword>